<protein>
    <submittedName>
        <fullName evidence="1">Uncharacterized protein</fullName>
    </submittedName>
</protein>
<reference evidence="1 2" key="1">
    <citation type="submission" date="2018-09" db="EMBL/GenBank/DDBJ databases">
        <title>Genomic Encyclopedia of Archaeal and Bacterial Type Strains, Phase II (KMG-II): from individual species to whole genera.</title>
        <authorList>
            <person name="Goeker M."/>
        </authorList>
    </citation>
    <scope>NUCLEOTIDE SEQUENCE [LARGE SCALE GENOMIC DNA]</scope>
    <source>
        <strain evidence="1 2">DSM 13151</strain>
    </source>
</reference>
<evidence type="ECO:0000313" key="1">
    <source>
        <dbReference type="EMBL" id="RKD88895.1"/>
    </source>
</evidence>
<proteinExistence type="predicted"/>
<dbReference type="AlphaFoldDB" id="A0A419W086"/>
<gene>
    <name evidence="1" type="ORF">ATJ93_3712</name>
</gene>
<keyword evidence="2" id="KW-1185">Reference proteome</keyword>
<dbReference type="Proteomes" id="UP000283805">
    <property type="component" value="Unassembled WGS sequence"/>
</dbReference>
<accession>A0A419W086</accession>
<evidence type="ECO:0000313" key="2">
    <source>
        <dbReference type="Proteomes" id="UP000283805"/>
    </source>
</evidence>
<dbReference type="EMBL" id="RAPO01000004">
    <property type="protein sequence ID" value="RKD88895.1"/>
    <property type="molecule type" value="Genomic_DNA"/>
</dbReference>
<dbReference type="OrthoDB" id="315046at2157"/>
<sequence length="117" mass="13355">MASGLDPTEEYDGSITVRLLDDQTGTEKISCSSYEEAIEIAKENQYSVTVAKIVDRDGNVVFTSADMDIDDWESVWRQERRRQSVTVEEYDCPYDSVSCFADDLCVQCKIDKVQNQY</sequence>
<name>A0A419W086_9EURY</name>
<dbReference type="RefSeq" id="WP_120246082.1">
    <property type="nucleotide sequence ID" value="NZ_RAPO01000004.1"/>
</dbReference>
<organism evidence="1 2">
    <name type="scientific">Halopiger aswanensis</name>
    <dbReference type="NCBI Taxonomy" id="148449"/>
    <lineage>
        <taxon>Archaea</taxon>
        <taxon>Methanobacteriati</taxon>
        <taxon>Methanobacteriota</taxon>
        <taxon>Stenosarchaea group</taxon>
        <taxon>Halobacteria</taxon>
        <taxon>Halobacteriales</taxon>
        <taxon>Natrialbaceae</taxon>
        <taxon>Halopiger</taxon>
    </lineage>
</organism>
<comment type="caution">
    <text evidence="1">The sequence shown here is derived from an EMBL/GenBank/DDBJ whole genome shotgun (WGS) entry which is preliminary data.</text>
</comment>